<keyword evidence="2 4" id="KW-0012">Acyltransferase</keyword>
<keyword evidence="5" id="KW-1185">Reference proteome</keyword>
<evidence type="ECO:0000256" key="1">
    <source>
        <dbReference type="ARBA" id="ARBA00022679"/>
    </source>
</evidence>
<comment type="caution">
    <text evidence="4">The sequence shown here is derived from an EMBL/GenBank/DDBJ whole genome shotgun (WGS) entry which is preliminary data.</text>
</comment>
<organism evidence="4 5">
    <name type="scientific">Calidithermus terrae</name>
    <dbReference type="NCBI Taxonomy" id="1408545"/>
    <lineage>
        <taxon>Bacteria</taxon>
        <taxon>Thermotogati</taxon>
        <taxon>Deinococcota</taxon>
        <taxon>Deinococci</taxon>
        <taxon>Thermales</taxon>
        <taxon>Thermaceae</taxon>
        <taxon>Calidithermus</taxon>
    </lineage>
</organism>
<dbReference type="RefSeq" id="WP_119313521.1">
    <property type="nucleotide sequence ID" value="NZ_QXDL01000005.1"/>
</dbReference>
<dbReference type="PANTHER" id="PTHR43877">
    <property type="entry name" value="AMINOALKYLPHOSPHONATE N-ACETYLTRANSFERASE-RELATED-RELATED"/>
    <property type="match status" value="1"/>
</dbReference>
<dbReference type="OrthoDB" id="9799092at2"/>
<dbReference type="EMBL" id="QXDL01000005">
    <property type="protein sequence ID" value="RIH90664.1"/>
    <property type="molecule type" value="Genomic_DNA"/>
</dbReference>
<evidence type="ECO:0000313" key="5">
    <source>
        <dbReference type="Proteomes" id="UP000265715"/>
    </source>
</evidence>
<evidence type="ECO:0000259" key="3">
    <source>
        <dbReference type="PROSITE" id="PS51186"/>
    </source>
</evidence>
<dbReference type="EC" id="2.3.1.255" evidence="4"/>
<name>A0A399F1M0_9DEIN</name>
<proteinExistence type="predicted"/>
<dbReference type="CDD" id="cd04301">
    <property type="entry name" value="NAT_SF"/>
    <property type="match status" value="1"/>
</dbReference>
<dbReference type="Proteomes" id="UP000265715">
    <property type="component" value="Unassembled WGS sequence"/>
</dbReference>
<dbReference type="AlphaFoldDB" id="A0A399F1M0"/>
<dbReference type="Gene3D" id="3.40.630.30">
    <property type="match status" value="1"/>
</dbReference>
<gene>
    <name evidence="4" type="primary">rimI</name>
    <name evidence="4" type="ORF">Mterra_00266</name>
</gene>
<dbReference type="InterPro" id="IPR000182">
    <property type="entry name" value="GNAT_dom"/>
</dbReference>
<dbReference type="GO" id="GO:0004596">
    <property type="term" value="F:protein-N-terminal amino-acid acetyltransferase activity"/>
    <property type="evidence" value="ECO:0007669"/>
    <property type="project" value="UniProtKB-EC"/>
</dbReference>
<dbReference type="SUPFAM" id="SSF55729">
    <property type="entry name" value="Acyl-CoA N-acyltransferases (Nat)"/>
    <property type="match status" value="1"/>
</dbReference>
<feature type="domain" description="N-acetyltransferase" evidence="3">
    <location>
        <begin position="6"/>
        <end position="173"/>
    </location>
</feature>
<evidence type="ECO:0000313" key="4">
    <source>
        <dbReference type="EMBL" id="RIH90664.1"/>
    </source>
</evidence>
<accession>A0A399F1M0</accession>
<evidence type="ECO:0000256" key="2">
    <source>
        <dbReference type="ARBA" id="ARBA00023315"/>
    </source>
</evidence>
<reference evidence="4 5" key="1">
    <citation type="submission" date="2018-08" db="EMBL/GenBank/DDBJ databases">
        <title>Meiothermus terrae DSM 26712 genome sequencing project.</title>
        <authorList>
            <person name="Da Costa M.S."/>
            <person name="Albuquerque L."/>
            <person name="Raposo P."/>
            <person name="Froufe H.J.C."/>
            <person name="Barroso C.S."/>
            <person name="Egas C."/>
        </authorList>
    </citation>
    <scope>NUCLEOTIDE SEQUENCE [LARGE SCALE GENOMIC DNA]</scope>
    <source>
        <strain evidence="4 5">DSM 26712</strain>
    </source>
</reference>
<dbReference type="InterPro" id="IPR050832">
    <property type="entry name" value="Bact_Acetyltransf"/>
</dbReference>
<dbReference type="PANTHER" id="PTHR43877:SF2">
    <property type="entry name" value="AMINOALKYLPHOSPHONATE N-ACETYLTRANSFERASE-RELATED"/>
    <property type="match status" value="1"/>
</dbReference>
<protein>
    <submittedName>
        <fullName evidence="4">N-alpha-acetyltransferase RimI</fullName>
        <ecNumber evidence="4">2.3.1.255</ecNumber>
    </submittedName>
</protein>
<dbReference type="PROSITE" id="PS51186">
    <property type="entry name" value="GNAT"/>
    <property type="match status" value="1"/>
</dbReference>
<sequence length="180" mass="19740">MLVGTAEIRVLTEADAEAFYALRLRALEEEPLAFARSAEEYRDTPLEQVARRLQEWPEGSFTLGAFEGGQLVGIVGFVRDDGPKMQHKGTVWGMYVAPEARGKGLAKALLVQLLGRVAQYGGLEQVHLAVATPQEAARRLYRSLGFQVWGLKHQALKVGSTYVDEEHMVLFLGARAGEGG</sequence>
<dbReference type="InterPro" id="IPR016181">
    <property type="entry name" value="Acyl_CoA_acyltransferase"/>
</dbReference>
<dbReference type="Pfam" id="PF00583">
    <property type="entry name" value="Acetyltransf_1"/>
    <property type="match status" value="1"/>
</dbReference>
<keyword evidence="1 4" id="KW-0808">Transferase</keyword>